<dbReference type="Proteomes" id="UP001305779">
    <property type="component" value="Unassembled WGS sequence"/>
</dbReference>
<sequence>MVEGVTRWRELLHSGNHFSHVKTIRVIPEEVFPPLIHLVECGDHIYDKWQYLPIGVDPEQAADGRGWNALARLMGDLPALVDFVYAGRQQLDPSILEILQTTQTGCRLHLESFSLRGLILAPGKPVVVDTFEKNLATTRNLYSLVLSRFDEYDSDGGTDYNLKAVLDMVKGNENLKEVSVLRELPGSSPMLLGAVHQPRYAWQGTELTTRPSCSKGTLTSLELAGIHTGAVQSLRFWSEATDFRHLRTLNLHSGVTQDALTFLSANHNMPSLENLVLDLEGQQRDSISGEMRLAVRDFFWNLNPLSTLKLTGVFDEHDVDGILARHGQQLRYLAVFPDVFSAAKMSNIVSLIGSHCTMLEDLAVPVPRTVGSETEVFTYKSLGQIPNLRSIFLSLDCKFRMSTAERNLSTEDERIFPALGGNTTLRNIDVRDMLINHAFDQDLARAIFETITAGTSASRSRLEKLELKIQSVKTNFSYPMSLQDVCGQLEGSWTLIRSPRDDRPNEIIATWKPEPSISRNLGKDIEPVFRSLWPKKSDHWMQDWHSFPLCEPRDC</sequence>
<reference evidence="1 2" key="1">
    <citation type="journal article" date="2023" name="G3 (Bethesda)">
        <title>A chromosome-level genome assembly of Zasmidium syzygii isolated from banana leaves.</title>
        <authorList>
            <person name="van Westerhoven A.C."/>
            <person name="Mehrabi R."/>
            <person name="Talebi R."/>
            <person name="Steentjes M.B.F."/>
            <person name="Corcolon B."/>
            <person name="Chong P.A."/>
            <person name="Kema G.H.J."/>
            <person name="Seidl M.F."/>
        </authorList>
    </citation>
    <scope>NUCLEOTIDE SEQUENCE [LARGE SCALE GENOMIC DNA]</scope>
    <source>
        <strain evidence="1 2">P124</strain>
    </source>
</reference>
<proteinExistence type="predicted"/>
<keyword evidence="2" id="KW-1185">Reference proteome</keyword>
<name>A0ABR0EK52_ZASCE</name>
<comment type="caution">
    <text evidence="1">The sequence shown here is derived from an EMBL/GenBank/DDBJ whole genome shotgun (WGS) entry which is preliminary data.</text>
</comment>
<dbReference type="Gene3D" id="3.80.10.10">
    <property type="entry name" value="Ribonuclease Inhibitor"/>
    <property type="match status" value="1"/>
</dbReference>
<dbReference type="InterPro" id="IPR032675">
    <property type="entry name" value="LRR_dom_sf"/>
</dbReference>
<organism evidence="1 2">
    <name type="scientific">Zasmidium cellare</name>
    <name type="common">Wine cellar mold</name>
    <name type="synonym">Racodium cellare</name>
    <dbReference type="NCBI Taxonomy" id="395010"/>
    <lineage>
        <taxon>Eukaryota</taxon>
        <taxon>Fungi</taxon>
        <taxon>Dikarya</taxon>
        <taxon>Ascomycota</taxon>
        <taxon>Pezizomycotina</taxon>
        <taxon>Dothideomycetes</taxon>
        <taxon>Dothideomycetidae</taxon>
        <taxon>Mycosphaerellales</taxon>
        <taxon>Mycosphaerellaceae</taxon>
        <taxon>Zasmidium</taxon>
    </lineage>
</organism>
<evidence type="ECO:0000313" key="2">
    <source>
        <dbReference type="Proteomes" id="UP001305779"/>
    </source>
</evidence>
<dbReference type="EMBL" id="JAXOVC010000005">
    <property type="protein sequence ID" value="KAK4501931.1"/>
    <property type="molecule type" value="Genomic_DNA"/>
</dbReference>
<dbReference type="SUPFAM" id="SSF52047">
    <property type="entry name" value="RNI-like"/>
    <property type="match status" value="1"/>
</dbReference>
<protein>
    <submittedName>
        <fullName evidence="1">Uncharacterized protein</fullName>
    </submittedName>
</protein>
<gene>
    <name evidence="1" type="ORF">PRZ48_007741</name>
</gene>
<evidence type="ECO:0000313" key="1">
    <source>
        <dbReference type="EMBL" id="KAK4501931.1"/>
    </source>
</evidence>
<accession>A0ABR0EK52</accession>